<feature type="binding site" evidence="9">
    <location>
        <begin position="84"/>
        <end position="86"/>
    </location>
    <ligand>
        <name>substrate</name>
    </ligand>
</feature>
<comment type="similarity">
    <text evidence="9">Belongs to the PanD family.</text>
</comment>
<keyword evidence="12" id="KW-1185">Reference proteome</keyword>
<evidence type="ECO:0000256" key="6">
    <source>
        <dbReference type="ARBA" id="ARBA00023239"/>
    </source>
</evidence>
<feature type="active site" description="Proton donor" evidence="9">
    <location>
        <position position="69"/>
    </location>
</feature>
<dbReference type="InterPro" id="IPR003190">
    <property type="entry name" value="Asp_decarbox"/>
</dbReference>
<feature type="modified residue" description="Pyruvic acid (Ser)" evidence="9">
    <location>
        <position position="36"/>
    </location>
</feature>
<dbReference type="Proteomes" id="UP000186785">
    <property type="component" value="Unassembled WGS sequence"/>
</dbReference>
<dbReference type="EMBL" id="MQSV01000003">
    <property type="protein sequence ID" value="OKL47868.1"/>
    <property type="molecule type" value="Genomic_DNA"/>
</dbReference>
<dbReference type="EC" id="4.1.1.11" evidence="9"/>
<dbReference type="NCBIfam" id="TIGR00223">
    <property type="entry name" value="panD"/>
    <property type="match status" value="1"/>
</dbReference>
<organism evidence="11 12">
    <name type="scientific">Boudabousia liubingyangii</name>
    <dbReference type="NCBI Taxonomy" id="1921764"/>
    <lineage>
        <taxon>Bacteria</taxon>
        <taxon>Bacillati</taxon>
        <taxon>Actinomycetota</taxon>
        <taxon>Actinomycetes</taxon>
        <taxon>Actinomycetales</taxon>
        <taxon>Actinomycetaceae</taxon>
        <taxon>Boudabousia</taxon>
    </lineage>
</organism>
<name>A0A1Q5PLE0_9ACTO</name>
<evidence type="ECO:0000256" key="5">
    <source>
        <dbReference type="ARBA" id="ARBA00023145"/>
    </source>
</evidence>
<keyword evidence="8 9" id="KW-0670">Pyruvate</keyword>
<keyword evidence="2 9" id="KW-0566">Pantothenate biosynthesis</keyword>
<dbReference type="AlphaFoldDB" id="A0A1Q5PLE0"/>
<dbReference type="SUPFAM" id="SSF50692">
    <property type="entry name" value="ADC-like"/>
    <property type="match status" value="1"/>
</dbReference>
<evidence type="ECO:0000256" key="8">
    <source>
        <dbReference type="ARBA" id="ARBA00023317"/>
    </source>
</evidence>
<dbReference type="PANTHER" id="PTHR21012">
    <property type="entry name" value="ASPARTATE 1-DECARBOXYLASE"/>
    <property type="match status" value="1"/>
</dbReference>
<comment type="function">
    <text evidence="9">Catalyzes the pyruvoyl-dependent decarboxylation of aspartate to produce beta-alanine.</text>
</comment>
<feature type="binding site" evidence="9">
    <location>
        <position position="68"/>
    </location>
    <ligand>
        <name>substrate</name>
    </ligand>
</feature>
<keyword evidence="5 9" id="KW-0865">Zymogen</keyword>
<dbReference type="PANTHER" id="PTHR21012:SF0">
    <property type="entry name" value="ASPARTATE 1-DECARBOXYLASE"/>
    <property type="match status" value="1"/>
</dbReference>
<evidence type="ECO:0000256" key="2">
    <source>
        <dbReference type="ARBA" id="ARBA00022655"/>
    </source>
</evidence>
<dbReference type="CDD" id="cd06919">
    <property type="entry name" value="Asp_decarbox"/>
    <property type="match status" value="1"/>
</dbReference>
<feature type="chain" id="PRO_5023415356" description="Aspartate 1-decarboxylase beta chain" evidence="9">
    <location>
        <begin position="1"/>
        <end position="35"/>
    </location>
</feature>
<gene>
    <name evidence="9" type="primary">panD</name>
    <name evidence="11" type="ORF">BSR29_05095</name>
</gene>
<comment type="cofactor">
    <cofactor evidence="9">
        <name>pyruvate</name>
        <dbReference type="ChEBI" id="CHEBI:15361"/>
    </cofactor>
    <text evidence="9">Binds 1 pyruvoyl group covalently per subunit.</text>
</comment>
<evidence type="ECO:0000256" key="1">
    <source>
        <dbReference type="ARBA" id="ARBA00022490"/>
    </source>
</evidence>
<comment type="pathway">
    <text evidence="9">Cofactor biosynthesis; (R)-pantothenate biosynthesis; beta-alanine from L-aspartate: step 1/1.</text>
</comment>
<keyword evidence="1 9" id="KW-0963">Cytoplasm</keyword>
<dbReference type="OrthoDB" id="9803983at2"/>
<dbReference type="Pfam" id="PF02261">
    <property type="entry name" value="Asp_decarbox"/>
    <property type="match status" value="1"/>
</dbReference>
<comment type="subunit">
    <text evidence="9">Heterooctamer of four alpha and four beta subunits.</text>
</comment>
<feature type="active site" description="Schiff-base intermediate with substrate; via pyruvic acid" evidence="9">
    <location>
        <position position="36"/>
    </location>
</feature>
<feature type="region of interest" description="Disordered" evidence="10">
    <location>
        <begin position="129"/>
        <end position="189"/>
    </location>
</feature>
<evidence type="ECO:0000256" key="4">
    <source>
        <dbReference type="ARBA" id="ARBA00022813"/>
    </source>
</evidence>
<dbReference type="GO" id="GO:0006523">
    <property type="term" value="P:alanine biosynthetic process"/>
    <property type="evidence" value="ECO:0007669"/>
    <property type="project" value="InterPro"/>
</dbReference>
<dbReference type="InterPro" id="IPR009010">
    <property type="entry name" value="Asp_de-COase-like_dom_sf"/>
</dbReference>
<dbReference type="GO" id="GO:0015940">
    <property type="term" value="P:pantothenate biosynthetic process"/>
    <property type="evidence" value="ECO:0007669"/>
    <property type="project" value="UniProtKB-UniRule"/>
</dbReference>
<dbReference type="Gene3D" id="2.40.40.20">
    <property type="match status" value="1"/>
</dbReference>
<evidence type="ECO:0000256" key="9">
    <source>
        <dbReference type="HAMAP-Rule" id="MF_00446"/>
    </source>
</evidence>
<evidence type="ECO:0000313" key="12">
    <source>
        <dbReference type="Proteomes" id="UP000186785"/>
    </source>
</evidence>
<evidence type="ECO:0000256" key="10">
    <source>
        <dbReference type="SAM" id="MobiDB-lite"/>
    </source>
</evidence>
<keyword evidence="6 9" id="KW-0456">Lyase</keyword>
<evidence type="ECO:0000256" key="3">
    <source>
        <dbReference type="ARBA" id="ARBA00022793"/>
    </source>
</evidence>
<feature type="chain" id="PRO_5023415357" description="Aspartate 1-decarboxylase alpha chain" evidence="9">
    <location>
        <begin position="36"/>
        <end position="189"/>
    </location>
</feature>
<dbReference type="UniPathway" id="UPA00028">
    <property type="reaction ID" value="UER00002"/>
</dbReference>
<comment type="PTM">
    <text evidence="9">Is synthesized initially as an inactive proenzyme, which is activated by self-cleavage at a specific serine bond to produce a beta-subunit with a hydroxyl group at its C-terminus and an alpha-subunit with a pyruvoyl group at its N-terminus.</text>
</comment>
<dbReference type="GO" id="GO:0004068">
    <property type="term" value="F:aspartate 1-decarboxylase activity"/>
    <property type="evidence" value="ECO:0007669"/>
    <property type="project" value="UniProtKB-UniRule"/>
</dbReference>
<reference evidence="11 12" key="1">
    <citation type="submission" date="2016-11" db="EMBL/GenBank/DDBJ databases">
        <title>Actinomyces gypaetusis sp. nov. isolated from the vulture Gypaetus barbatus in Qinghai Tibet Plateau China.</title>
        <authorList>
            <person name="Meng X."/>
        </authorList>
    </citation>
    <scope>NUCLEOTIDE SEQUENCE [LARGE SCALE GENOMIC DNA]</scope>
    <source>
        <strain evidence="11 12">VUL4_2</strain>
    </source>
</reference>
<evidence type="ECO:0000256" key="7">
    <source>
        <dbReference type="ARBA" id="ARBA00023270"/>
    </source>
</evidence>
<feature type="compositionally biased region" description="Basic residues" evidence="10">
    <location>
        <begin position="139"/>
        <end position="148"/>
    </location>
</feature>
<keyword evidence="7 9" id="KW-0704">Schiff base</keyword>
<comment type="caution">
    <text evidence="11">The sequence shown here is derived from an EMBL/GenBank/DDBJ whole genome shotgun (WGS) entry which is preliminary data.</text>
</comment>
<dbReference type="GO" id="GO:0005829">
    <property type="term" value="C:cytosol"/>
    <property type="evidence" value="ECO:0007669"/>
    <property type="project" value="TreeGrafter"/>
</dbReference>
<keyword evidence="3 9" id="KW-0210">Decarboxylase</keyword>
<accession>A0A1Q5PLE0</accession>
<protein>
    <recommendedName>
        <fullName evidence="9">Aspartate 1-decarboxylase</fullName>
        <ecNumber evidence="9">4.1.1.11</ecNumber>
    </recommendedName>
    <alternativeName>
        <fullName evidence="9">Aspartate alpha-decarboxylase</fullName>
    </alternativeName>
    <component>
        <recommendedName>
            <fullName evidence="9">Aspartate 1-decarboxylase beta chain</fullName>
        </recommendedName>
    </component>
    <component>
        <recommendedName>
            <fullName evidence="9">Aspartate 1-decarboxylase alpha chain</fullName>
        </recommendedName>
    </component>
</protein>
<proteinExistence type="inferred from homology"/>
<keyword evidence="4 9" id="KW-0068">Autocatalytic cleavage</keyword>
<evidence type="ECO:0000313" key="11">
    <source>
        <dbReference type="EMBL" id="OKL47868.1"/>
    </source>
</evidence>
<comment type="catalytic activity">
    <reaction evidence="9">
        <text>L-aspartate + H(+) = beta-alanine + CO2</text>
        <dbReference type="Rhea" id="RHEA:19497"/>
        <dbReference type="ChEBI" id="CHEBI:15378"/>
        <dbReference type="ChEBI" id="CHEBI:16526"/>
        <dbReference type="ChEBI" id="CHEBI:29991"/>
        <dbReference type="ChEBI" id="CHEBI:57966"/>
        <dbReference type="EC" id="4.1.1.11"/>
    </reaction>
</comment>
<comment type="subcellular location">
    <subcellularLocation>
        <location evidence="9">Cytoplasm</location>
    </subcellularLocation>
</comment>
<dbReference type="HAMAP" id="MF_00446">
    <property type="entry name" value="PanD"/>
    <property type="match status" value="1"/>
</dbReference>
<feature type="compositionally biased region" description="Polar residues" evidence="10">
    <location>
        <begin position="157"/>
        <end position="167"/>
    </location>
</feature>
<sequence length="189" mass="20094">MKLRKPARFAGTTREMACGKIHRATVTEADLDYVGSITIDQDLLDAADIFVGQKVDIVNVNNGARLSTYTIAGERGSGVIKINGAAAHHANPGDIVIIMAYAHVQEKFAQQMEPAVVLVDEHNRILHNGNDLGQIPAKLGKKTGRRPGGKTPRSSGTSQPQATNGSGAKTGGQKASGRRGIVNWFKSRA</sequence>
<dbReference type="STRING" id="1921764.BSR28_06585"/>